<dbReference type="PANTHER" id="PTHR43214">
    <property type="entry name" value="TWO-COMPONENT RESPONSE REGULATOR"/>
    <property type="match status" value="1"/>
</dbReference>
<organism evidence="4 5">
    <name type="scientific">Thermostaphylospora chromogena</name>
    <dbReference type="NCBI Taxonomy" id="35622"/>
    <lineage>
        <taxon>Bacteria</taxon>
        <taxon>Bacillati</taxon>
        <taxon>Actinomycetota</taxon>
        <taxon>Actinomycetes</taxon>
        <taxon>Streptosporangiales</taxon>
        <taxon>Thermomonosporaceae</taxon>
        <taxon>Thermostaphylospora</taxon>
    </lineage>
</organism>
<dbReference type="SUPFAM" id="SSF46894">
    <property type="entry name" value="C-terminal effector domain of the bipartite response regulators"/>
    <property type="match status" value="1"/>
</dbReference>
<dbReference type="InterPro" id="IPR016032">
    <property type="entry name" value="Sig_transdc_resp-reg_C-effctor"/>
</dbReference>
<dbReference type="Gene3D" id="3.40.50.2300">
    <property type="match status" value="1"/>
</dbReference>
<evidence type="ECO:0000313" key="4">
    <source>
        <dbReference type="EMBL" id="SDQ57260.1"/>
    </source>
</evidence>
<keyword evidence="2" id="KW-0597">Phosphoprotein</keyword>
<name>A0A1H1BZP4_9ACTN</name>
<evidence type="ECO:0000313" key="5">
    <source>
        <dbReference type="Proteomes" id="UP000217103"/>
    </source>
</evidence>
<accession>A0A1H1BZP4</accession>
<dbReference type="AlphaFoldDB" id="A0A1H1BZP4"/>
<dbReference type="SMART" id="SM00421">
    <property type="entry name" value="HTH_LUXR"/>
    <property type="match status" value="1"/>
</dbReference>
<dbReference type="InterPro" id="IPR039420">
    <property type="entry name" value="WalR-like"/>
</dbReference>
<protein>
    <submittedName>
        <fullName evidence="4">DNA-binding response regulator, NarL/FixJ family, contains REC and HTH domains</fullName>
    </submittedName>
</protein>
<dbReference type="InterPro" id="IPR001789">
    <property type="entry name" value="Sig_transdc_resp-reg_receiver"/>
</dbReference>
<dbReference type="GO" id="GO:0003677">
    <property type="term" value="F:DNA binding"/>
    <property type="evidence" value="ECO:0007669"/>
    <property type="project" value="UniProtKB-KW"/>
</dbReference>
<dbReference type="Proteomes" id="UP000217103">
    <property type="component" value="Unassembled WGS sequence"/>
</dbReference>
<dbReference type="PROSITE" id="PS50110">
    <property type="entry name" value="RESPONSE_REGULATORY"/>
    <property type="match status" value="1"/>
</dbReference>
<dbReference type="SMART" id="SM00448">
    <property type="entry name" value="REC"/>
    <property type="match status" value="1"/>
</dbReference>
<reference evidence="4 5" key="1">
    <citation type="submission" date="2016-10" db="EMBL/GenBank/DDBJ databases">
        <authorList>
            <person name="de Groot N.N."/>
        </authorList>
    </citation>
    <scope>NUCLEOTIDE SEQUENCE [LARGE SCALE GENOMIC DNA]</scope>
    <source>
        <strain evidence="4 5">DSM 43794</strain>
    </source>
</reference>
<proteinExistence type="predicted"/>
<feature type="modified residue" description="4-aspartylphosphate" evidence="2">
    <location>
        <position position="59"/>
    </location>
</feature>
<dbReference type="InterPro" id="IPR036388">
    <property type="entry name" value="WH-like_DNA-bd_sf"/>
</dbReference>
<gene>
    <name evidence="4" type="ORF">SAMN04489764_1210</name>
</gene>
<dbReference type="InterPro" id="IPR000792">
    <property type="entry name" value="Tscrpt_reg_LuxR_C"/>
</dbReference>
<sequence length="218" mass="23657">MATGEAITVTVIDDHPAVRAGVEYWYSTANPPIKVVAADATPKAAWTPPGDTAMVVVFDLQLSGGQPAYGELRRLVDAGRQVIVYTMRDDERTALTCLDIGAFTFLTKAEGEQHLVAATIAAASDQPYTPPALAGAFGANTAPDRPRLSSREEEVLIEWFQCESKELVARKLGLTPRTVSSYLDRVRIKYANVGREARTKAKLVARAIQDGLIRVDDL</sequence>
<evidence type="ECO:0000259" key="3">
    <source>
        <dbReference type="PROSITE" id="PS50110"/>
    </source>
</evidence>
<dbReference type="Gene3D" id="1.10.10.10">
    <property type="entry name" value="Winged helix-like DNA-binding domain superfamily/Winged helix DNA-binding domain"/>
    <property type="match status" value="1"/>
</dbReference>
<evidence type="ECO:0000256" key="1">
    <source>
        <dbReference type="ARBA" id="ARBA00023125"/>
    </source>
</evidence>
<evidence type="ECO:0000256" key="2">
    <source>
        <dbReference type="PROSITE-ProRule" id="PRU00169"/>
    </source>
</evidence>
<dbReference type="RefSeq" id="WP_165634718.1">
    <property type="nucleotide sequence ID" value="NZ_FNKK01000002.1"/>
</dbReference>
<dbReference type="Pfam" id="PF00072">
    <property type="entry name" value="Response_reg"/>
    <property type="match status" value="1"/>
</dbReference>
<dbReference type="GO" id="GO:0000160">
    <property type="term" value="P:phosphorelay signal transduction system"/>
    <property type="evidence" value="ECO:0007669"/>
    <property type="project" value="InterPro"/>
</dbReference>
<dbReference type="SUPFAM" id="SSF52172">
    <property type="entry name" value="CheY-like"/>
    <property type="match status" value="1"/>
</dbReference>
<dbReference type="Pfam" id="PF00196">
    <property type="entry name" value="GerE"/>
    <property type="match status" value="1"/>
</dbReference>
<feature type="domain" description="Response regulatory" evidence="3">
    <location>
        <begin position="8"/>
        <end position="123"/>
    </location>
</feature>
<dbReference type="STRING" id="35622.SAMN04489764_1210"/>
<dbReference type="EMBL" id="FNKK01000002">
    <property type="protein sequence ID" value="SDQ57260.1"/>
    <property type="molecule type" value="Genomic_DNA"/>
</dbReference>
<keyword evidence="1 4" id="KW-0238">DNA-binding</keyword>
<dbReference type="InterPro" id="IPR011006">
    <property type="entry name" value="CheY-like_superfamily"/>
</dbReference>
<keyword evidence="5" id="KW-1185">Reference proteome</keyword>
<dbReference type="GO" id="GO:0006355">
    <property type="term" value="P:regulation of DNA-templated transcription"/>
    <property type="evidence" value="ECO:0007669"/>
    <property type="project" value="InterPro"/>
</dbReference>
<dbReference type="PANTHER" id="PTHR43214:SF43">
    <property type="entry name" value="TWO-COMPONENT RESPONSE REGULATOR"/>
    <property type="match status" value="1"/>
</dbReference>